<organism evidence="2 3">
    <name type="scientific">Tuber magnatum</name>
    <name type="common">white Piedmont truffle</name>
    <dbReference type="NCBI Taxonomy" id="42249"/>
    <lineage>
        <taxon>Eukaryota</taxon>
        <taxon>Fungi</taxon>
        <taxon>Dikarya</taxon>
        <taxon>Ascomycota</taxon>
        <taxon>Pezizomycotina</taxon>
        <taxon>Pezizomycetes</taxon>
        <taxon>Pezizales</taxon>
        <taxon>Tuberaceae</taxon>
        <taxon>Tuber</taxon>
    </lineage>
</organism>
<evidence type="ECO:0000256" key="1">
    <source>
        <dbReference type="SAM" id="MobiDB-lite"/>
    </source>
</evidence>
<keyword evidence="3" id="KW-1185">Reference proteome</keyword>
<sequence length="419" mass="45346">MDCLHYRDQVLDNCRALFDADVRILTYTRAPLSSGNCIASKLNYHAIIVPKDSAGKLRREDALLGPSHALSRQGAVVTLLKQTEEMLGDMLQKREEGSEEGEEVMGYGRGEMDTEIRSQGTRSILGSPSNFSETSTSLARETETEARSPHQEPMPTRKESVLPQNPRGSEIGIALGARHNSPGVHIGPRWCPWGIGSGCHLPLESRADAVLSSPSLPQPPLVEQDSVATLAKTPECRRWQMPPPNSWVISRSPSTPVPQPLASPRTVGQAKATCLTPATHRDSLTTTAEKGMRRGEISGSPGALSPLSPGWDFTKVHRVGRSSYQSTGSDTVQYESGSEEGYESEVSQTTFTTDPGFITPRSATPTGTECLDSEQKPEQDLSSFNRALLKNEVELAMKTLLHGLAGQVGSPNGLSWDSC</sequence>
<comment type="caution">
    <text evidence="2">The sequence shown here is derived from an EMBL/GenBank/DDBJ whole genome shotgun (WGS) entry which is preliminary data.</text>
</comment>
<feature type="region of interest" description="Disordered" evidence="1">
    <location>
        <begin position="237"/>
        <end position="264"/>
    </location>
</feature>
<protein>
    <submittedName>
        <fullName evidence="2">Uncharacterized protein</fullName>
    </submittedName>
</protein>
<proteinExistence type="predicted"/>
<dbReference type="Proteomes" id="UP000246991">
    <property type="component" value="Unassembled WGS sequence"/>
</dbReference>
<feature type="compositionally biased region" description="Low complexity" evidence="1">
    <location>
        <begin position="298"/>
        <end position="309"/>
    </location>
</feature>
<feature type="compositionally biased region" description="Basic and acidic residues" evidence="1">
    <location>
        <begin position="140"/>
        <end position="160"/>
    </location>
</feature>
<evidence type="ECO:0000313" key="3">
    <source>
        <dbReference type="Proteomes" id="UP000246991"/>
    </source>
</evidence>
<reference evidence="2 3" key="1">
    <citation type="submission" date="2018-03" db="EMBL/GenBank/DDBJ databases">
        <title>Genomes of Pezizomycetes fungi and the evolution of truffles.</title>
        <authorList>
            <person name="Murat C."/>
            <person name="Payen T."/>
            <person name="Noel B."/>
            <person name="Kuo A."/>
            <person name="Martin F.M."/>
        </authorList>
    </citation>
    <scope>NUCLEOTIDE SEQUENCE [LARGE SCALE GENOMIC DNA]</scope>
    <source>
        <strain evidence="2">091103-1</strain>
    </source>
</reference>
<evidence type="ECO:0000313" key="2">
    <source>
        <dbReference type="EMBL" id="PWW80090.1"/>
    </source>
</evidence>
<dbReference type="OrthoDB" id="5392278at2759"/>
<feature type="region of interest" description="Disordered" evidence="1">
    <location>
        <begin position="120"/>
        <end position="169"/>
    </location>
</feature>
<feature type="region of interest" description="Disordered" evidence="1">
    <location>
        <begin position="287"/>
        <end position="309"/>
    </location>
</feature>
<gene>
    <name evidence="2" type="ORF">C7212DRAFT_355647</name>
</gene>
<dbReference type="AlphaFoldDB" id="A0A317T1S9"/>
<feature type="region of interest" description="Disordered" evidence="1">
    <location>
        <begin position="322"/>
        <end position="379"/>
    </location>
</feature>
<name>A0A317T1S9_9PEZI</name>
<accession>A0A317T1S9</accession>
<feature type="compositionally biased region" description="Polar residues" evidence="1">
    <location>
        <begin position="322"/>
        <end position="331"/>
    </location>
</feature>
<dbReference type="EMBL" id="PYWC01000004">
    <property type="protein sequence ID" value="PWW80090.1"/>
    <property type="molecule type" value="Genomic_DNA"/>
</dbReference>
<feature type="compositionally biased region" description="Polar residues" evidence="1">
    <location>
        <begin position="120"/>
        <end position="139"/>
    </location>
</feature>